<gene>
    <name evidence="1" type="ORF">EFY87_02930</name>
</gene>
<reference evidence="1 2" key="1">
    <citation type="submission" date="2018-11" db="EMBL/GenBank/DDBJ databases">
        <title>Draft genome of Simplicispira Flexivirga sp. BO-16.</title>
        <authorList>
            <person name="Im W.T."/>
        </authorList>
    </citation>
    <scope>NUCLEOTIDE SEQUENCE [LARGE SCALE GENOMIC DNA]</scope>
    <source>
        <strain evidence="1 2">BO-16</strain>
    </source>
</reference>
<keyword evidence="2" id="KW-1185">Reference proteome</keyword>
<organism evidence="1 2">
    <name type="scientific">Flexivirga caeni</name>
    <dbReference type="NCBI Taxonomy" id="2294115"/>
    <lineage>
        <taxon>Bacteria</taxon>
        <taxon>Bacillati</taxon>
        <taxon>Actinomycetota</taxon>
        <taxon>Actinomycetes</taxon>
        <taxon>Micrococcales</taxon>
        <taxon>Dermacoccaceae</taxon>
        <taxon>Flexivirga</taxon>
    </lineage>
</organism>
<comment type="caution">
    <text evidence="1">The sequence shown here is derived from an EMBL/GenBank/DDBJ whole genome shotgun (WGS) entry which is preliminary data.</text>
</comment>
<protein>
    <submittedName>
        <fullName evidence="1">Uncharacterized protein</fullName>
    </submittedName>
</protein>
<dbReference type="RefSeq" id="WP_123269968.1">
    <property type="nucleotide sequence ID" value="NZ_RJJQ01000002.1"/>
</dbReference>
<name>A0A3M9MHL9_9MICO</name>
<evidence type="ECO:0000313" key="1">
    <source>
        <dbReference type="EMBL" id="RNI24675.1"/>
    </source>
</evidence>
<evidence type="ECO:0000313" key="2">
    <source>
        <dbReference type="Proteomes" id="UP000271678"/>
    </source>
</evidence>
<accession>A0A3M9MHL9</accession>
<dbReference type="EMBL" id="RJJQ01000002">
    <property type="protein sequence ID" value="RNI24675.1"/>
    <property type="molecule type" value="Genomic_DNA"/>
</dbReference>
<sequence length="138" mass="15296">MSFVGTVDDVFTRTGDVVTEEERAAAQWAEHEADMRSRSEWFEANAAPQPLTVELTVTDAVHVHCWEDDGSFDGSFSAPAISFSRRPLHRQDFDGADGTAYGWTSGTWRWRITTYGATLSPAALASLQEQVRAIPDRS</sequence>
<proteinExistence type="predicted"/>
<dbReference type="AlphaFoldDB" id="A0A3M9MHL9"/>
<dbReference type="Proteomes" id="UP000271678">
    <property type="component" value="Unassembled WGS sequence"/>
</dbReference>